<dbReference type="GeneID" id="64660591"/>
<feature type="transmembrane region" description="Helical" evidence="6">
    <location>
        <begin position="67"/>
        <end position="92"/>
    </location>
</feature>
<evidence type="ECO:0008006" key="9">
    <source>
        <dbReference type="Google" id="ProtNLM"/>
    </source>
</evidence>
<feature type="transmembrane region" description="Helical" evidence="6">
    <location>
        <begin position="112"/>
        <end position="134"/>
    </location>
</feature>
<evidence type="ECO:0000256" key="1">
    <source>
        <dbReference type="ARBA" id="ARBA00004141"/>
    </source>
</evidence>
<dbReference type="GO" id="GO:0004930">
    <property type="term" value="F:G protein-coupled receptor activity"/>
    <property type="evidence" value="ECO:0007669"/>
    <property type="project" value="TreeGrafter"/>
</dbReference>
<keyword evidence="2 6" id="KW-0812">Transmembrane</keyword>
<feature type="compositionally biased region" description="Low complexity" evidence="5">
    <location>
        <begin position="627"/>
        <end position="646"/>
    </location>
</feature>
<keyword evidence="3 6" id="KW-1133">Transmembrane helix</keyword>
<evidence type="ECO:0000256" key="3">
    <source>
        <dbReference type="ARBA" id="ARBA00022989"/>
    </source>
</evidence>
<feature type="transmembrane region" description="Helical" evidence="6">
    <location>
        <begin position="141"/>
        <end position="159"/>
    </location>
</feature>
<evidence type="ECO:0000256" key="4">
    <source>
        <dbReference type="ARBA" id="ARBA00023136"/>
    </source>
</evidence>
<dbReference type="AlphaFoldDB" id="A0AAD4EIE2"/>
<feature type="transmembrane region" description="Helical" evidence="6">
    <location>
        <begin position="252"/>
        <end position="272"/>
    </location>
</feature>
<evidence type="ECO:0000256" key="6">
    <source>
        <dbReference type="SAM" id="Phobius"/>
    </source>
</evidence>
<keyword evidence="8" id="KW-1185">Reference proteome</keyword>
<sequence>MLSNSHFTPFSTAQANGLIVVPAFALLSALALAFIVFRSIHLVVIPSFQRNGPACRAPENLFFRTQLGHYAASLVLSNVFLTAAGLMEFFWVKQSGIHQGSMCTFQAVLMQIGYWSTCFFSGAIGVHTCNSLVFRLYQISYLSVVVIAFGWIMSLLIALAPITQAGVYGPVTVSCGVMTAYPGKIFGLEAFPVILVSVLSVIIYSPIFLFLGGILHVKGGVKLTCKAQGRWCAVTDSEEYHRFLAAVARTMFWYPIAFVSLLLPIAAVNMAQSSGRVIPFGAEVFAHVCSSMLGLVNVGLMYNTFRVLSPVFHCSTLPKIQVDTKTFGNDAFDESPILPAVAHMPKGPLLPLYNDTSKAISPVSLSDFPPVQYHSRNSSTASTDSATHLLSTKRTPSRFHKMRVRQGESLLPLSRAILTPSELNRQLDAASDTESLKGHNLRINLPQMAEVNTPRMAVVTVSLSPAPRSSTASVITSSPIVPTSIQSSNPSPIMRQFTAAFGRPSRKLSMFGSQSKGSGKIPLILTVGQPLSPVPTSPADKSSTKKSVSRLRVPSIKRRPTPLDLTDAIPTPVIRPLPVINTKAEALQKVDKGKGRAPPSPTTLVERDVISRSHAALRQLPQLPRNSSGSSSSSAHSHPEAATSAAPHERHGSISSLLSISSISSFLDSLHSTHSTSSVDGGSEKVLPSIPLTRGNTIESMDSESSLSSSFEKHKQSERSTWMTVWSQDSAVTLSQPPDEETMLAYASLVPGASMTMGDQASVENVPKREDVSPVPRAPIPFALRPGHSMVKLSGIPPSLRT</sequence>
<feature type="transmembrane region" description="Helical" evidence="6">
    <location>
        <begin position="20"/>
        <end position="46"/>
    </location>
</feature>
<protein>
    <recommendedName>
        <fullName evidence="9">G-protein coupled receptors family 1 profile domain-containing protein</fullName>
    </recommendedName>
</protein>
<feature type="region of interest" description="Disordered" evidence="5">
    <location>
        <begin position="671"/>
        <end position="709"/>
    </location>
</feature>
<evidence type="ECO:0000256" key="2">
    <source>
        <dbReference type="ARBA" id="ARBA00022692"/>
    </source>
</evidence>
<dbReference type="EMBL" id="JABBWK010000007">
    <property type="protein sequence ID" value="KAG1905569.1"/>
    <property type="molecule type" value="Genomic_DNA"/>
</dbReference>
<dbReference type="PANTHER" id="PTHR23112:SF37">
    <property type="entry name" value="G PROTEIN-COUPLED RECEPTOR GPR1"/>
    <property type="match status" value="1"/>
</dbReference>
<dbReference type="RefSeq" id="XP_041231144.1">
    <property type="nucleotide sequence ID" value="XM_041366293.1"/>
</dbReference>
<dbReference type="GO" id="GO:0007189">
    <property type="term" value="P:adenylate cyclase-activating G protein-coupled receptor signaling pathway"/>
    <property type="evidence" value="ECO:0007669"/>
    <property type="project" value="TreeGrafter"/>
</dbReference>
<comment type="subcellular location">
    <subcellularLocation>
        <location evidence="1">Membrane</location>
        <topology evidence="1">Multi-pass membrane protein</topology>
    </subcellularLocation>
</comment>
<keyword evidence="4 6" id="KW-0472">Membrane</keyword>
<feature type="region of interest" description="Disordered" evidence="5">
    <location>
        <begin position="532"/>
        <end position="552"/>
    </location>
</feature>
<reference evidence="7" key="1">
    <citation type="journal article" date="2020" name="New Phytol.">
        <title>Comparative genomics reveals dynamic genome evolution in host specialist ectomycorrhizal fungi.</title>
        <authorList>
            <person name="Lofgren L.A."/>
            <person name="Nguyen N.H."/>
            <person name="Vilgalys R."/>
            <person name="Ruytinx J."/>
            <person name="Liao H.L."/>
            <person name="Branco S."/>
            <person name="Kuo A."/>
            <person name="LaButti K."/>
            <person name="Lipzen A."/>
            <person name="Andreopoulos W."/>
            <person name="Pangilinan J."/>
            <person name="Riley R."/>
            <person name="Hundley H."/>
            <person name="Na H."/>
            <person name="Barry K."/>
            <person name="Grigoriev I.V."/>
            <person name="Stajich J.E."/>
            <person name="Kennedy P.G."/>
        </authorList>
    </citation>
    <scope>NUCLEOTIDE SEQUENCE</scope>
    <source>
        <strain evidence="7">FC203</strain>
    </source>
</reference>
<evidence type="ECO:0000313" key="8">
    <source>
        <dbReference type="Proteomes" id="UP001195769"/>
    </source>
</evidence>
<evidence type="ECO:0000313" key="7">
    <source>
        <dbReference type="EMBL" id="KAG1905569.1"/>
    </source>
</evidence>
<organism evidence="7 8">
    <name type="scientific">Suillus fuscotomentosus</name>
    <dbReference type="NCBI Taxonomy" id="1912939"/>
    <lineage>
        <taxon>Eukaryota</taxon>
        <taxon>Fungi</taxon>
        <taxon>Dikarya</taxon>
        <taxon>Basidiomycota</taxon>
        <taxon>Agaricomycotina</taxon>
        <taxon>Agaricomycetes</taxon>
        <taxon>Agaricomycetidae</taxon>
        <taxon>Boletales</taxon>
        <taxon>Suillineae</taxon>
        <taxon>Suillaceae</taxon>
        <taxon>Suillus</taxon>
    </lineage>
</organism>
<accession>A0AAD4EIE2</accession>
<name>A0AAD4EIE2_9AGAM</name>
<feature type="compositionally biased region" description="Low complexity" evidence="5">
    <location>
        <begin position="699"/>
        <end position="709"/>
    </location>
</feature>
<dbReference type="PANTHER" id="PTHR23112">
    <property type="entry name" value="G PROTEIN-COUPLED RECEPTOR 157-RELATED"/>
    <property type="match status" value="1"/>
</dbReference>
<dbReference type="GO" id="GO:0005886">
    <property type="term" value="C:plasma membrane"/>
    <property type="evidence" value="ECO:0007669"/>
    <property type="project" value="TreeGrafter"/>
</dbReference>
<comment type="caution">
    <text evidence="7">The sequence shown here is derived from an EMBL/GenBank/DDBJ whole genome shotgun (WGS) entry which is preliminary data.</text>
</comment>
<dbReference type="Proteomes" id="UP001195769">
    <property type="component" value="Unassembled WGS sequence"/>
</dbReference>
<feature type="region of interest" description="Disordered" evidence="5">
    <location>
        <begin position="588"/>
        <end position="650"/>
    </location>
</feature>
<feature type="transmembrane region" description="Helical" evidence="6">
    <location>
        <begin position="193"/>
        <end position="214"/>
    </location>
</feature>
<gene>
    <name evidence="7" type="ORF">F5891DRAFT_1183521</name>
</gene>
<evidence type="ECO:0000256" key="5">
    <source>
        <dbReference type="SAM" id="MobiDB-lite"/>
    </source>
</evidence>
<proteinExistence type="predicted"/>